<evidence type="ECO:0000313" key="2">
    <source>
        <dbReference type="EMBL" id="MCO8270432.1"/>
    </source>
</evidence>
<dbReference type="Proteomes" id="UP001523369">
    <property type="component" value="Unassembled WGS sequence"/>
</dbReference>
<keyword evidence="1" id="KW-0812">Transmembrane</keyword>
<keyword evidence="3" id="KW-1185">Reference proteome</keyword>
<dbReference type="EMBL" id="JAMYJR010000005">
    <property type="protein sequence ID" value="MCO8270432.1"/>
    <property type="molecule type" value="Genomic_DNA"/>
</dbReference>
<organism evidence="2 3">
    <name type="scientific">Paractinoplanes aksuensis</name>
    <dbReference type="NCBI Taxonomy" id="2939490"/>
    <lineage>
        <taxon>Bacteria</taxon>
        <taxon>Bacillati</taxon>
        <taxon>Actinomycetota</taxon>
        <taxon>Actinomycetes</taxon>
        <taxon>Micromonosporales</taxon>
        <taxon>Micromonosporaceae</taxon>
        <taxon>Paractinoplanes</taxon>
    </lineage>
</organism>
<feature type="transmembrane region" description="Helical" evidence="1">
    <location>
        <begin position="98"/>
        <end position="118"/>
    </location>
</feature>
<comment type="caution">
    <text evidence="2">The sequence shown here is derived from an EMBL/GenBank/DDBJ whole genome shotgun (WGS) entry which is preliminary data.</text>
</comment>
<evidence type="ECO:0000256" key="1">
    <source>
        <dbReference type="SAM" id="Phobius"/>
    </source>
</evidence>
<sequence>MSEMYSWRSRPPYSVVVACVLIGVGCVLLFVRLVLDGGNDKVSGAEWVIGSLIICAAVGASFIIKILRQSRRIAYLAMILAGSQVLLAPAEWSYDHSVSAGSVVGAVTGGAITVLLALPRSRAWLKPVD</sequence>
<reference evidence="2 3" key="1">
    <citation type="submission" date="2022-06" db="EMBL/GenBank/DDBJ databases">
        <title>New Species of the Genus Actinoplanes, ActinopZanes ferrugineus.</title>
        <authorList>
            <person name="Ding P."/>
        </authorList>
    </citation>
    <scope>NUCLEOTIDE SEQUENCE [LARGE SCALE GENOMIC DNA]</scope>
    <source>
        <strain evidence="2 3">TRM88003</strain>
    </source>
</reference>
<accession>A0ABT1DHZ1</accession>
<feature type="transmembrane region" description="Helical" evidence="1">
    <location>
        <begin position="74"/>
        <end position="92"/>
    </location>
</feature>
<evidence type="ECO:0000313" key="3">
    <source>
        <dbReference type="Proteomes" id="UP001523369"/>
    </source>
</evidence>
<dbReference type="RefSeq" id="WP_253236569.1">
    <property type="nucleotide sequence ID" value="NZ_JAMYJR010000005.1"/>
</dbReference>
<keyword evidence="1" id="KW-1133">Transmembrane helix</keyword>
<protein>
    <submittedName>
        <fullName evidence="2">Uncharacterized protein</fullName>
    </submittedName>
</protein>
<keyword evidence="1" id="KW-0472">Membrane</keyword>
<proteinExistence type="predicted"/>
<feature type="transmembrane region" description="Helical" evidence="1">
    <location>
        <begin position="12"/>
        <end position="35"/>
    </location>
</feature>
<name>A0ABT1DHZ1_9ACTN</name>
<gene>
    <name evidence="2" type="ORF">M1L60_07465</name>
</gene>
<feature type="transmembrane region" description="Helical" evidence="1">
    <location>
        <begin position="47"/>
        <end position="67"/>
    </location>
</feature>